<proteinExistence type="predicted"/>
<accession>A0AAW2H0U1</accession>
<protein>
    <submittedName>
        <fullName evidence="1">Uncharacterized protein</fullName>
    </submittedName>
</protein>
<evidence type="ECO:0000313" key="1">
    <source>
        <dbReference type="EMBL" id="KAL0133002.1"/>
    </source>
</evidence>
<dbReference type="Proteomes" id="UP001430953">
    <property type="component" value="Unassembled WGS sequence"/>
</dbReference>
<evidence type="ECO:0000313" key="2">
    <source>
        <dbReference type="Proteomes" id="UP001430953"/>
    </source>
</evidence>
<dbReference type="AlphaFoldDB" id="A0AAW2H0U1"/>
<comment type="caution">
    <text evidence="1">The sequence shown here is derived from an EMBL/GenBank/DDBJ whole genome shotgun (WGS) entry which is preliminary data.</text>
</comment>
<sequence>MAMARFMCMCAYKTGRSSLLTARESPARSASVLETIYAVGRAPRPTCLIGLCALIRRRTVSHRMAREYKGKGRDVSACRSALFILSSPDTSRYDSHIRQADTHARIRARTYAGRVQIGKRRKNTIAPDYFGVPEAHPACRGDNAVPRNKVRSLKKCTRPRSDTIIAV</sequence>
<gene>
    <name evidence="1" type="ORF">PUN28_000616</name>
</gene>
<reference evidence="1 2" key="1">
    <citation type="submission" date="2023-03" db="EMBL/GenBank/DDBJ databases">
        <title>High recombination rates correlate with genetic variation in Cardiocondyla obscurior ants.</title>
        <authorList>
            <person name="Errbii M."/>
        </authorList>
    </citation>
    <scope>NUCLEOTIDE SEQUENCE [LARGE SCALE GENOMIC DNA]</scope>
    <source>
        <strain evidence="1">Alpha-2009</strain>
        <tissue evidence="1">Whole body</tissue>
    </source>
</reference>
<keyword evidence="2" id="KW-1185">Reference proteome</keyword>
<organism evidence="1 2">
    <name type="scientific">Cardiocondyla obscurior</name>
    <dbReference type="NCBI Taxonomy" id="286306"/>
    <lineage>
        <taxon>Eukaryota</taxon>
        <taxon>Metazoa</taxon>
        <taxon>Ecdysozoa</taxon>
        <taxon>Arthropoda</taxon>
        <taxon>Hexapoda</taxon>
        <taxon>Insecta</taxon>
        <taxon>Pterygota</taxon>
        <taxon>Neoptera</taxon>
        <taxon>Endopterygota</taxon>
        <taxon>Hymenoptera</taxon>
        <taxon>Apocrita</taxon>
        <taxon>Aculeata</taxon>
        <taxon>Formicoidea</taxon>
        <taxon>Formicidae</taxon>
        <taxon>Myrmicinae</taxon>
        <taxon>Cardiocondyla</taxon>
    </lineage>
</organism>
<dbReference type="EMBL" id="JADYXP020000001">
    <property type="protein sequence ID" value="KAL0133002.1"/>
    <property type="molecule type" value="Genomic_DNA"/>
</dbReference>
<name>A0AAW2H0U1_9HYME</name>